<dbReference type="CDD" id="cd05016">
    <property type="entry name" value="SIS_PGI_2"/>
    <property type="match status" value="1"/>
</dbReference>
<dbReference type="InterPro" id="IPR001672">
    <property type="entry name" value="G6P_Isomerase"/>
</dbReference>
<feature type="active site" evidence="7">
    <location>
        <position position="485"/>
    </location>
</feature>
<sequence>MKQWPAYQALAEYGNEAKQRHLASLFTENPQRFEQFHAKLPGMLFDYSKQNISAEERNSLLELAEQANLKQWIDKLFAGEKINITEDRAAGHVFLRDLTNPKAEVKAEWQKMETLVKRIHSHQLRGFSGKPFTDVVNIGVGGSDLGPLMITHALDDSKLADAPDIHFVSTLDGKQLQSLLKTLNAETTLFVIASKSFTTIDTLSLARTAHEWISSFSQSEQGIKQHFIGLSTNQAKMDEWGLLPDHQLLFWDWVGGRFSMWSTIGLTIALQQGMSGFYAFLQGAHEMDEHFRTTPFEKNVAVLMGLIGIWNINLLGLMGQAILPYDSRMKYLASYLEQLEMESNGKHVTRDGEKVNYRTCPILWGEVGPNAQHAFYQLMHQGTERVMADFILFAKPTDQKPRTVYHHNLNIANCLAQSRALMIGQKGENPHKDYPGGQVSSTILLDTLDARHLGMLIALYEHKVFVQSVIWNINPFDQWGVELGKKIALQILQQIENRDLTDLDASTQGILTNLWKTQNEN</sequence>
<name>A0A4P9K5P8_9GAMM</name>
<feature type="transmembrane region" description="Helical" evidence="9">
    <location>
        <begin position="258"/>
        <end position="281"/>
    </location>
</feature>
<keyword evidence="9" id="KW-0812">Transmembrane</keyword>
<evidence type="ECO:0000256" key="6">
    <source>
        <dbReference type="ARBA" id="ARBA00029321"/>
    </source>
</evidence>
<dbReference type="SUPFAM" id="SSF53697">
    <property type="entry name" value="SIS domain"/>
    <property type="match status" value="1"/>
</dbReference>
<dbReference type="InterPro" id="IPR018189">
    <property type="entry name" value="Phosphoglucose_isomerase_CS"/>
</dbReference>
<dbReference type="EMBL" id="CP040602">
    <property type="protein sequence ID" value="QCU89587.1"/>
    <property type="molecule type" value="Genomic_DNA"/>
</dbReference>
<dbReference type="UniPathway" id="UPA00109">
    <property type="reaction ID" value="UER00181"/>
</dbReference>
<dbReference type="Gene3D" id="1.10.1390.10">
    <property type="match status" value="1"/>
</dbReference>
<dbReference type="GO" id="GO:0097367">
    <property type="term" value="F:carbohydrate derivative binding"/>
    <property type="evidence" value="ECO:0007669"/>
    <property type="project" value="InterPro"/>
</dbReference>
<dbReference type="CDD" id="cd05015">
    <property type="entry name" value="SIS_PGI_1"/>
    <property type="match status" value="1"/>
</dbReference>
<feature type="transmembrane region" description="Helical" evidence="9">
    <location>
        <begin position="301"/>
        <end position="323"/>
    </location>
</feature>
<comment type="catalytic activity">
    <reaction evidence="6 7 8">
        <text>alpha-D-glucose 6-phosphate = beta-D-fructose 6-phosphate</text>
        <dbReference type="Rhea" id="RHEA:11816"/>
        <dbReference type="ChEBI" id="CHEBI:57634"/>
        <dbReference type="ChEBI" id="CHEBI:58225"/>
        <dbReference type="EC" id="5.3.1.9"/>
    </reaction>
</comment>
<dbReference type="GO" id="GO:0005829">
    <property type="term" value="C:cytosol"/>
    <property type="evidence" value="ECO:0007669"/>
    <property type="project" value="TreeGrafter"/>
</dbReference>
<dbReference type="InterPro" id="IPR046348">
    <property type="entry name" value="SIS_dom_sf"/>
</dbReference>
<dbReference type="OrthoDB" id="140919at2"/>
<dbReference type="Proteomes" id="UP000304864">
    <property type="component" value="Chromosome"/>
</dbReference>
<dbReference type="RefSeq" id="WP_138564093.1">
    <property type="nucleotide sequence ID" value="NZ_CP040602.1"/>
</dbReference>
<comment type="similarity">
    <text evidence="2 7 8">Belongs to the GPI family.</text>
</comment>
<accession>A0A4P9K5P8</accession>
<evidence type="ECO:0000313" key="10">
    <source>
        <dbReference type="EMBL" id="QCU89587.1"/>
    </source>
</evidence>
<keyword evidence="3 7" id="KW-0312">Gluconeogenesis</keyword>
<dbReference type="GO" id="GO:0004347">
    <property type="term" value="F:glucose-6-phosphate isomerase activity"/>
    <property type="evidence" value="ECO:0007669"/>
    <property type="project" value="UniProtKB-UniRule"/>
</dbReference>
<dbReference type="GO" id="GO:0006096">
    <property type="term" value="P:glycolytic process"/>
    <property type="evidence" value="ECO:0007669"/>
    <property type="project" value="UniProtKB-UniRule"/>
</dbReference>
<dbReference type="HAMAP" id="MF_00473">
    <property type="entry name" value="G6P_isomerase"/>
    <property type="match status" value="1"/>
</dbReference>
<dbReference type="GO" id="GO:0006094">
    <property type="term" value="P:gluconeogenesis"/>
    <property type="evidence" value="ECO:0007669"/>
    <property type="project" value="UniProtKB-UniRule"/>
</dbReference>
<evidence type="ECO:0000256" key="3">
    <source>
        <dbReference type="ARBA" id="ARBA00022432"/>
    </source>
</evidence>
<comment type="subcellular location">
    <subcellularLocation>
        <location evidence="7">Cytoplasm</location>
    </subcellularLocation>
</comment>
<protein>
    <recommendedName>
        <fullName evidence="7">Glucose-6-phosphate isomerase</fullName>
        <shortName evidence="7">GPI</shortName>
        <ecNumber evidence="7">5.3.1.9</ecNumber>
    </recommendedName>
    <alternativeName>
        <fullName evidence="7">Phosphoglucose isomerase</fullName>
        <shortName evidence="7">PGI</shortName>
    </alternativeName>
    <alternativeName>
        <fullName evidence="7">Phosphohexose isomerase</fullName>
        <shortName evidence="7">PHI</shortName>
    </alternativeName>
</protein>
<dbReference type="Pfam" id="PF00342">
    <property type="entry name" value="PGI"/>
    <property type="match status" value="1"/>
</dbReference>
<evidence type="ECO:0000256" key="8">
    <source>
        <dbReference type="RuleBase" id="RU000612"/>
    </source>
</evidence>
<keyword evidence="9" id="KW-1133">Transmembrane helix</keyword>
<evidence type="ECO:0000256" key="5">
    <source>
        <dbReference type="ARBA" id="ARBA00023235"/>
    </source>
</evidence>
<dbReference type="GO" id="GO:0048029">
    <property type="term" value="F:monosaccharide binding"/>
    <property type="evidence" value="ECO:0007669"/>
    <property type="project" value="TreeGrafter"/>
</dbReference>
<dbReference type="PRINTS" id="PR00662">
    <property type="entry name" value="G6PISOMERASE"/>
</dbReference>
<dbReference type="KEGG" id="thig:FE785_02510"/>
<keyword evidence="11" id="KW-1185">Reference proteome</keyword>
<dbReference type="PROSITE" id="PS00765">
    <property type="entry name" value="P_GLUCOSE_ISOMERASE_1"/>
    <property type="match status" value="1"/>
</dbReference>
<proteinExistence type="inferred from homology"/>
<evidence type="ECO:0000256" key="9">
    <source>
        <dbReference type="SAM" id="Phobius"/>
    </source>
</evidence>
<evidence type="ECO:0000313" key="11">
    <source>
        <dbReference type="Proteomes" id="UP000304864"/>
    </source>
</evidence>
<dbReference type="PROSITE" id="PS00174">
    <property type="entry name" value="P_GLUCOSE_ISOMERASE_2"/>
    <property type="match status" value="1"/>
</dbReference>
<comment type="pathway">
    <text evidence="7">Carbohydrate biosynthesis; gluconeogenesis.</text>
</comment>
<dbReference type="PANTHER" id="PTHR11469">
    <property type="entry name" value="GLUCOSE-6-PHOSPHATE ISOMERASE"/>
    <property type="match status" value="1"/>
</dbReference>
<dbReference type="Gene3D" id="3.40.50.10490">
    <property type="entry name" value="Glucose-6-phosphate isomerase like protein, domain 1"/>
    <property type="match status" value="2"/>
</dbReference>
<dbReference type="InterPro" id="IPR035482">
    <property type="entry name" value="SIS_PGI_2"/>
</dbReference>
<dbReference type="InterPro" id="IPR023096">
    <property type="entry name" value="G6P_Isomerase_C"/>
</dbReference>
<feature type="active site" description="Proton donor" evidence="7">
    <location>
        <position position="342"/>
    </location>
</feature>
<evidence type="ECO:0000256" key="1">
    <source>
        <dbReference type="ARBA" id="ARBA00004926"/>
    </source>
</evidence>
<dbReference type="PANTHER" id="PTHR11469:SF1">
    <property type="entry name" value="GLUCOSE-6-PHOSPHATE ISOMERASE"/>
    <property type="match status" value="1"/>
</dbReference>
<evidence type="ECO:0000256" key="7">
    <source>
        <dbReference type="HAMAP-Rule" id="MF_00473"/>
    </source>
</evidence>
<dbReference type="GO" id="GO:0051156">
    <property type="term" value="P:glucose 6-phosphate metabolic process"/>
    <property type="evidence" value="ECO:0007669"/>
    <property type="project" value="TreeGrafter"/>
</dbReference>
<keyword evidence="7" id="KW-0963">Cytoplasm</keyword>
<dbReference type="PROSITE" id="PS51463">
    <property type="entry name" value="P_GLUCOSE_ISOMERASE_3"/>
    <property type="match status" value="1"/>
</dbReference>
<evidence type="ECO:0000256" key="4">
    <source>
        <dbReference type="ARBA" id="ARBA00023152"/>
    </source>
</evidence>
<comment type="pathway">
    <text evidence="1 7 8">Carbohydrate degradation; glycolysis; D-glyceraldehyde 3-phosphate and glycerone phosphate from D-glucose: step 2/4.</text>
</comment>
<organism evidence="10 11">
    <name type="scientific">Thiomicrorhabdus sediminis</name>
    <dbReference type="NCBI Taxonomy" id="2580412"/>
    <lineage>
        <taxon>Bacteria</taxon>
        <taxon>Pseudomonadati</taxon>
        <taxon>Pseudomonadota</taxon>
        <taxon>Gammaproteobacteria</taxon>
        <taxon>Thiotrichales</taxon>
        <taxon>Piscirickettsiaceae</taxon>
        <taxon>Thiomicrorhabdus</taxon>
    </lineage>
</organism>
<comment type="function">
    <text evidence="7">Catalyzes the reversible isomerization of glucose-6-phosphate to fructose-6-phosphate.</text>
</comment>
<keyword evidence="9" id="KW-0472">Membrane</keyword>
<dbReference type="AlphaFoldDB" id="A0A4P9K5P8"/>
<dbReference type="EC" id="5.3.1.9" evidence="7"/>
<feature type="active site" evidence="7">
    <location>
        <position position="373"/>
    </location>
</feature>
<dbReference type="UniPathway" id="UPA00138"/>
<gene>
    <name evidence="7" type="primary">pgi</name>
    <name evidence="10" type="ORF">FE785_02510</name>
</gene>
<evidence type="ECO:0000256" key="2">
    <source>
        <dbReference type="ARBA" id="ARBA00006604"/>
    </source>
</evidence>
<reference evidence="10 11" key="1">
    <citation type="submission" date="2019-05" db="EMBL/GenBank/DDBJ databases">
        <title>Thiomicrorhabdus sediminis sp. nov, a novel sulfur-oxidizing bacterium isolated from coastal sediment.</title>
        <authorList>
            <person name="Liu X."/>
        </authorList>
    </citation>
    <scope>NUCLEOTIDE SEQUENCE [LARGE SCALE GENOMIC DNA]</scope>
    <source>
        <strain evidence="10 11">G1</strain>
    </source>
</reference>
<dbReference type="NCBIfam" id="NF001211">
    <property type="entry name" value="PRK00179.1"/>
    <property type="match status" value="1"/>
</dbReference>
<keyword evidence="4 7" id="KW-0324">Glycolysis</keyword>
<dbReference type="InterPro" id="IPR035476">
    <property type="entry name" value="SIS_PGI_1"/>
</dbReference>
<keyword evidence="5 7" id="KW-0413">Isomerase</keyword>